<evidence type="ECO:0000313" key="2">
    <source>
        <dbReference type="EMBL" id="RNE97351.1"/>
    </source>
</evidence>
<reference evidence="2 3" key="1">
    <citation type="journal article" date="2018" name="BMC Genomics">
        <title>Genomic comparison of Trypanosoma conorhini and Trypanosoma rangeli to Trypanosoma cruzi strains of high and low virulence.</title>
        <authorList>
            <person name="Bradwell K.R."/>
            <person name="Koparde V.N."/>
            <person name="Matveyev A.V."/>
            <person name="Serrano M.G."/>
            <person name="Alves J.M."/>
            <person name="Parikh H."/>
            <person name="Huang B."/>
            <person name="Lee V."/>
            <person name="Espinosa-Alvarez O."/>
            <person name="Ortiz P.A."/>
            <person name="Costa-Martins A.G."/>
            <person name="Teixeira M.M."/>
            <person name="Buck G.A."/>
        </authorList>
    </citation>
    <scope>NUCLEOTIDE SEQUENCE [LARGE SCALE GENOMIC DNA]</scope>
    <source>
        <strain evidence="2 3">AM80</strain>
    </source>
</reference>
<comment type="caution">
    <text evidence="2">The sequence shown here is derived from an EMBL/GenBank/DDBJ whole genome shotgun (WGS) entry which is preliminary data.</text>
</comment>
<accession>A0A3R7R7K4</accession>
<evidence type="ECO:0000256" key="1">
    <source>
        <dbReference type="SAM" id="Coils"/>
    </source>
</evidence>
<proteinExistence type="predicted"/>
<dbReference type="VEuPathDB" id="TriTrypDB:TRSC58_03862"/>
<dbReference type="OMA" id="AWVINES"/>
<dbReference type="EMBL" id="MKGL01000572">
    <property type="protein sequence ID" value="RNE97351.1"/>
    <property type="molecule type" value="Genomic_DNA"/>
</dbReference>
<organism evidence="2 3">
    <name type="scientific">Trypanosoma rangeli</name>
    <dbReference type="NCBI Taxonomy" id="5698"/>
    <lineage>
        <taxon>Eukaryota</taxon>
        <taxon>Discoba</taxon>
        <taxon>Euglenozoa</taxon>
        <taxon>Kinetoplastea</taxon>
        <taxon>Metakinetoplastina</taxon>
        <taxon>Trypanosomatida</taxon>
        <taxon>Trypanosomatidae</taxon>
        <taxon>Trypanosoma</taxon>
        <taxon>Herpetosoma</taxon>
    </lineage>
</organism>
<feature type="coiled-coil region" evidence="1">
    <location>
        <begin position="40"/>
        <end position="261"/>
    </location>
</feature>
<sequence>MSFSLPQSLISVVSELRGDKIVVEKRQSCKDEKGIFGEQTKELEDIIERQQKRIHMLQTNITVEVECHERSCRAQLLSEKQHLESELTSLTGELDTLSAQWRELRQVSEHAFQWGDMRSKCVEARSRIRGLKNEIEEGEKQLESIQTLMKNRQERLHTVQRELRHVQQQVKWMLECQAADEQAFRNRIREEDDYLRQLMEARNEIEAESSQSTVTEKLDLLPLQDDVNALEMCLNEMQEYTQKLQLQCRDLQSETERANNNAIESSENELASLAYERALKSADQQMMHFMNEQMRTSRCQGVTPLLVHSHKRQWLQNYLIVWNRLYRQCAELQQETEVRTGSPLTEVRQKIETAKGELDAITGAPGEDTNERQTAFLTLEHLVSLLRSSQKMESELLQCVKETAKSIGEVPEVYISFASMNGYSDLTDNEEDETVMPKESTELMFKPIPEENPDLVIDEMRSLSDFSPDDKKREETVQQTAHRSRGNLQEFIYQKSLFLSEHATRARVPLRHAVAKSSPSTVEGSLSQFLEKMVDEALQYVKHHKQQRAPDQINLSHDVVRTDPEYVAEAQQLQTRVRRIVLERQKSFLDFSPGGKRSHSTHPSFVPKAAQWISIEGARLPPDIVNASAALQAKYFLSCAIRGVTTVMLTPGSVIPTVRHLFLTRDLDRLCARDVSSAENVGSTNVDVIAKLTEVHDIRLVADETLTSSKLEAELSFTIALSTEQAQKDCWVVQTDNAESRTFWAYVFAWVINESAVGNEAAIITRLKRENKVFVLDASEVVAGNFEPSNRYGLHVQVDDKR</sequence>
<dbReference type="OrthoDB" id="247857at2759"/>
<name>A0A3R7R7K4_TRYRA</name>
<dbReference type="RefSeq" id="XP_029234080.1">
    <property type="nucleotide sequence ID" value="XM_029386048.1"/>
</dbReference>
<dbReference type="GeneID" id="40333291"/>
<keyword evidence="3" id="KW-1185">Reference proteome</keyword>
<dbReference type="Proteomes" id="UP000283634">
    <property type="component" value="Unassembled WGS sequence"/>
</dbReference>
<dbReference type="AlphaFoldDB" id="A0A3R7R7K4"/>
<gene>
    <name evidence="2" type="ORF">TraAM80_09358</name>
</gene>
<evidence type="ECO:0000313" key="3">
    <source>
        <dbReference type="Proteomes" id="UP000283634"/>
    </source>
</evidence>
<keyword evidence="1" id="KW-0175">Coiled coil</keyword>
<protein>
    <submittedName>
        <fullName evidence="2">Uncharacterized protein</fullName>
    </submittedName>
</protein>